<reference evidence="1" key="2">
    <citation type="submission" date="2017-11" db="EMBL/GenBank/DDBJ databases">
        <title>Coralsnake Venomics: Analyses of Venom Gland Transcriptomes and Proteomes of Six Brazilian Taxa.</title>
        <authorList>
            <person name="Aird S.D."/>
            <person name="Jorge da Silva N."/>
            <person name="Qiu L."/>
            <person name="Villar-Briones A."/>
            <person name="Aparecida-Saddi V."/>
            <person name="Campos-Telles M.P."/>
            <person name="Grau M."/>
            <person name="Mikheyev A.S."/>
        </authorList>
    </citation>
    <scope>NUCLEOTIDE SEQUENCE</scope>
    <source>
        <tissue evidence="1">Venom_gland</tissue>
    </source>
</reference>
<dbReference type="AlphaFoldDB" id="A0A2D4GLR6"/>
<evidence type="ECO:0008006" key="2">
    <source>
        <dbReference type="Google" id="ProtNLM"/>
    </source>
</evidence>
<protein>
    <recommendedName>
        <fullName evidence="2">Protein kinase domain-containing protein</fullName>
    </recommendedName>
</protein>
<proteinExistence type="predicted"/>
<dbReference type="Gene3D" id="3.30.200.20">
    <property type="entry name" value="Phosphorylase Kinase, domain 1"/>
    <property type="match status" value="1"/>
</dbReference>
<name>A0A2D4GLR6_MICCO</name>
<accession>A0A2D4GLR6</accession>
<organism evidence="1">
    <name type="scientific">Micrurus corallinus</name>
    <name type="common">Brazilian coral snake</name>
    <dbReference type="NCBI Taxonomy" id="54390"/>
    <lineage>
        <taxon>Eukaryota</taxon>
        <taxon>Metazoa</taxon>
        <taxon>Chordata</taxon>
        <taxon>Craniata</taxon>
        <taxon>Vertebrata</taxon>
        <taxon>Euteleostomi</taxon>
        <taxon>Lepidosauria</taxon>
        <taxon>Squamata</taxon>
        <taxon>Bifurcata</taxon>
        <taxon>Unidentata</taxon>
        <taxon>Episquamata</taxon>
        <taxon>Toxicofera</taxon>
        <taxon>Serpentes</taxon>
        <taxon>Colubroidea</taxon>
        <taxon>Elapidae</taxon>
        <taxon>Elapinae</taxon>
        <taxon>Micrurus</taxon>
    </lineage>
</organism>
<sequence length="119" mass="13408">MPPKKHRKNNLPDPLQEGIILMDTQKHKWRLGPMIAYGGFGLVYLASPCLDVPIENNAVHVIKVEYLENGPLFAELKFYQRAAKQENSKSGDRNVLFQAIIRDEIQPPRPTSGEVVGTI</sequence>
<evidence type="ECO:0000313" key="1">
    <source>
        <dbReference type="EMBL" id="LAA60688.1"/>
    </source>
</evidence>
<reference evidence="1" key="1">
    <citation type="submission" date="2017-07" db="EMBL/GenBank/DDBJ databases">
        <authorList>
            <person name="Mikheyev A."/>
            <person name="Grau M."/>
        </authorList>
    </citation>
    <scope>NUCLEOTIDE SEQUENCE</scope>
    <source>
        <tissue evidence="1">Venom_gland</tissue>
    </source>
</reference>
<dbReference type="EMBL" id="IACJ01133939">
    <property type="protein sequence ID" value="LAA60688.1"/>
    <property type="molecule type" value="Transcribed_RNA"/>
</dbReference>